<reference evidence="1" key="2">
    <citation type="journal article" date="2020" name="Nat. Commun.">
        <title>Large-scale genome sequencing of mycorrhizal fungi provides insights into the early evolution of symbiotic traits.</title>
        <authorList>
            <person name="Miyauchi S."/>
            <person name="Kiss E."/>
            <person name="Kuo A."/>
            <person name="Drula E."/>
            <person name="Kohler A."/>
            <person name="Sanchez-Garcia M."/>
            <person name="Morin E."/>
            <person name="Andreopoulos B."/>
            <person name="Barry K.W."/>
            <person name="Bonito G."/>
            <person name="Buee M."/>
            <person name="Carver A."/>
            <person name="Chen C."/>
            <person name="Cichocki N."/>
            <person name="Clum A."/>
            <person name="Culley D."/>
            <person name="Crous P.W."/>
            <person name="Fauchery L."/>
            <person name="Girlanda M."/>
            <person name="Hayes R.D."/>
            <person name="Keri Z."/>
            <person name="LaButti K."/>
            <person name="Lipzen A."/>
            <person name="Lombard V."/>
            <person name="Magnuson J."/>
            <person name="Maillard F."/>
            <person name="Murat C."/>
            <person name="Nolan M."/>
            <person name="Ohm R.A."/>
            <person name="Pangilinan J."/>
            <person name="Pereira M.F."/>
            <person name="Perotto S."/>
            <person name="Peter M."/>
            <person name="Pfister S."/>
            <person name="Riley R."/>
            <person name="Sitrit Y."/>
            <person name="Stielow J.B."/>
            <person name="Szollosi G."/>
            <person name="Zifcakova L."/>
            <person name="Stursova M."/>
            <person name="Spatafora J.W."/>
            <person name="Tedersoo L."/>
            <person name="Vaario L.M."/>
            <person name="Yamada A."/>
            <person name="Yan M."/>
            <person name="Wang P."/>
            <person name="Xu J."/>
            <person name="Bruns T."/>
            <person name="Baldrian P."/>
            <person name="Vilgalys R."/>
            <person name="Dunand C."/>
            <person name="Henrissat B."/>
            <person name="Grigoriev I.V."/>
            <person name="Hibbett D."/>
            <person name="Nagy L.G."/>
            <person name="Martin F.M."/>
        </authorList>
    </citation>
    <scope>NUCLEOTIDE SEQUENCE</scope>
    <source>
        <strain evidence="1">P2</strain>
    </source>
</reference>
<accession>A0ACB6Z2E1</accession>
<organism evidence="1 2">
    <name type="scientific">Thelephora ganbajun</name>
    <name type="common">Ganba fungus</name>
    <dbReference type="NCBI Taxonomy" id="370292"/>
    <lineage>
        <taxon>Eukaryota</taxon>
        <taxon>Fungi</taxon>
        <taxon>Dikarya</taxon>
        <taxon>Basidiomycota</taxon>
        <taxon>Agaricomycotina</taxon>
        <taxon>Agaricomycetes</taxon>
        <taxon>Thelephorales</taxon>
        <taxon>Thelephoraceae</taxon>
        <taxon>Thelephora</taxon>
    </lineage>
</organism>
<comment type="caution">
    <text evidence="1">The sequence shown here is derived from an EMBL/GenBank/DDBJ whole genome shotgun (WGS) entry which is preliminary data.</text>
</comment>
<sequence length="84" mass="9839">MQYAIYLSQCSGRYKSRAGRGQLCRWGLQPHTVGIGVFSRSENTGKSTWETLSIHRVFRVSLSPENRWEYWPENTVERLSKKVF</sequence>
<dbReference type="Proteomes" id="UP000886501">
    <property type="component" value="Unassembled WGS sequence"/>
</dbReference>
<dbReference type="EMBL" id="MU118182">
    <property type="protein sequence ID" value="KAF9643836.1"/>
    <property type="molecule type" value="Genomic_DNA"/>
</dbReference>
<evidence type="ECO:0000313" key="2">
    <source>
        <dbReference type="Proteomes" id="UP000886501"/>
    </source>
</evidence>
<evidence type="ECO:0000313" key="1">
    <source>
        <dbReference type="EMBL" id="KAF9643836.1"/>
    </source>
</evidence>
<protein>
    <submittedName>
        <fullName evidence="1">Uncharacterized protein</fullName>
    </submittedName>
</protein>
<proteinExistence type="predicted"/>
<name>A0ACB6Z2E1_THEGA</name>
<gene>
    <name evidence="1" type="ORF">BDM02DRAFT_1315712</name>
</gene>
<keyword evidence="2" id="KW-1185">Reference proteome</keyword>
<reference evidence="1" key="1">
    <citation type="submission" date="2019-10" db="EMBL/GenBank/DDBJ databases">
        <authorList>
            <consortium name="DOE Joint Genome Institute"/>
            <person name="Kuo A."/>
            <person name="Miyauchi S."/>
            <person name="Kiss E."/>
            <person name="Drula E."/>
            <person name="Kohler A."/>
            <person name="Sanchez-Garcia M."/>
            <person name="Andreopoulos B."/>
            <person name="Barry K.W."/>
            <person name="Bonito G."/>
            <person name="Buee M."/>
            <person name="Carver A."/>
            <person name="Chen C."/>
            <person name="Cichocki N."/>
            <person name="Clum A."/>
            <person name="Culley D."/>
            <person name="Crous P.W."/>
            <person name="Fauchery L."/>
            <person name="Girlanda M."/>
            <person name="Hayes R."/>
            <person name="Keri Z."/>
            <person name="Labutti K."/>
            <person name="Lipzen A."/>
            <person name="Lombard V."/>
            <person name="Magnuson J."/>
            <person name="Maillard F."/>
            <person name="Morin E."/>
            <person name="Murat C."/>
            <person name="Nolan M."/>
            <person name="Ohm R."/>
            <person name="Pangilinan J."/>
            <person name="Pereira M."/>
            <person name="Perotto S."/>
            <person name="Peter M."/>
            <person name="Riley R."/>
            <person name="Sitrit Y."/>
            <person name="Stielow B."/>
            <person name="Szollosi G."/>
            <person name="Zifcakova L."/>
            <person name="Stursova M."/>
            <person name="Spatafora J.W."/>
            <person name="Tedersoo L."/>
            <person name="Vaario L.-M."/>
            <person name="Yamada A."/>
            <person name="Yan M."/>
            <person name="Wang P."/>
            <person name="Xu J."/>
            <person name="Bruns T."/>
            <person name="Baldrian P."/>
            <person name="Vilgalys R."/>
            <person name="Henrissat B."/>
            <person name="Grigoriev I.V."/>
            <person name="Hibbett D."/>
            <person name="Nagy L.G."/>
            <person name="Martin F.M."/>
        </authorList>
    </citation>
    <scope>NUCLEOTIDE SEQUENCE</scope>
    <source>
        <strain evidence="1">P2</strain>
    </source>
</reference>